<evidence type="ECO:0000313" key="1">
    <source>
        <dbReference type="EMBL" id="XKQ40881.1"/>
    </source>
</evidence>
<evidence type="ECO:0000313" key="2">
    <source>
        <dbReference type="Proteomes" id="UP000076193"/>
    </source>
</evidence>
<name>A0ACD5F6Q3_RHILE</name>
<gene>
    <name evidence="1" type="ORF">A4A59_002950</name>
</gene>
<proteinExistence type="predicted"/>
<dbReference type="EMBL" id="CP171844">
    <property type="protein sequence ID" value="XKQ40881.1"/>
    <property type="molecule type" value="Genomic_DNA"/>
</dbReference>
<organism evidence="1 2">
    <name type="scientific">Rhizobium leguminosarum</name>
    <dbReference type="NCBI Taxonomy" id="384"/>
    <lineage>
        <taxon>Bacteria</taxon>
        <taxon>Pseudomonadati</taxon>
        <taxon>Pseudomonadota</taxon>
        <taxon>Alphaproteobacteria</taxon>
        <taxon>Hyphomicrobiales</taxon>
        <taxon>Rhizobiaceae</taxon>
        <taxon>Rhizobium/Agrobacterium group</taxon>
        <taxon>Rhizobium</taxon>
    </lineage>
</organism>
<reference evidence="1" key="1">
    <citation type="submission" date="2024-10" db="EMBL/GenBank/DDBJ databases">
        <title>Strain of Rhizobium-related bacteria isolated fromm roots of Vavilovia formosa.</title>
        <authorList>
            <person name="Kimeklis A."/>
            <person name="Afonin A."/>
        </authorList>
    </citation>
    <scope>NUCLEOTIDE SEQUENCE</scope>
    <source>
        <strain evidence="1">Vaf12</strain>
    </source>
</reference>
<sequence length="58" mass="6526">MRKLEAIPGKVCSGFSVWNCEKGERQFQEKCGAVFRPELRKRLEVIPGKARSDFAGIA</sequence>
<protein>
    <submittedName>
        <fullName evidence="1">Uncharacterized protein</fullName>
    </submittedName>
</protein>
<accession>A0ACD5F6Q3</accession>
<dbReference type="Proteomes" id="UP000076193">
    <property type="component" value="Chromosome"/>
</dbReference>